<evidence type="ECO:0000256" key="2">
    <source>
        <dbReference type="ARBA" id="ARBA00022448"/>
    </source>
</evidence>
<feature type="non-terminal residue" evidence="9">
    <location>
        <position position="212"/>
    </location>
</feature>
<dbReference type="AlphaFoldDB" id="A0A409V6M3"/>
<name>A0A409V6M3_MYTGA</name>
<keyword evidence="10" id="KW-1185">Reference proteome</keyword>
<evidence type="ECO:0000256" key="5">
    <source>
        <dbReference type="ARBA" id="ARBA00022840"/>
    </source>
</evidence>
<dbReference type="PANTHER" id="PTHR24223:SF447">
    <property type="entry name" value="MULTIDRUG RESISTANCE-ASSOCIATED PROTEIN 5"/>
    <property type="match status" value="1"/>
</dbReference>
<dbReference type="GO" id="GO:0016887">
    <property type="term" value="F:ATP hydrolysis activity"/>
    <property type="evidence" value="ECO:0007669"/>
    <property type="project" value="InterPro"/>
</dbReference>
<dbReference type="PROSITE" id="PS50893">
    <property type="entry name" value="ABC_TRANSPORTER_2"/>
    <property type="match status" value="1"/>
</dbReference>
<feature type="domain" description="ABC transporter" evidence="8">
    <location>
        <begin position="22"/>
        <end position="211"/>
    </location>
</feature>
<sequence>NLLLEEEFLPHNCKCKDEENAVEISDGFFQWDAPPDDSSVEGYIIEGLNLVIQKEKLTAICGPVGSGRSSVLSAILGRMPMISGNVAIDGSIAYSSQQAWIFNDTLKENIFFGKPSDENKFKEVVNVCGLESDISYMDNGENTEIGDRGINLSGGQKQRVSLARAVYSDSDIYLLDDPLSAVDVHVGKHLFNECIKKKLCGKTIILVTHQLQ</sequence>
<keyword evidence="5" id="KW-0067">ATP-binding</keyword>
<dbReference type="Gene3D" id="3.40.50.300">
    <property type="entry name" value="P-loop containing nucleotide triphosphate hydrolases"/>
    <property type="match status" value="1"/>
</dbReference>
<keyword evidence="4" id="KW-0547">Nucleotide-binding</keyword>
<dbReference type="Pfam" id="PF00005">
    <property type="entry name" value="ABC_tran"/>
    <property type="match status" value="1"/>
</dbReference>
<accession>A0A409V6M3</accession>
<evidence type="ECO:0000256" key="3">
    <source>
        <dbReference type="ARBA" id="ARBA00022692"/>
    </source>
</evidence>
<evidence type="ECO:0000256" key="1">
    <source>
        <dbReference type="ARBA" id="ARBA00004141"/>
    </source>
</evidence>
<comment type="subcellular location">
    <subcellularLocation>
        <location evidence="1">Membrane</location>
        <topology evidence="1">Multi-pass membrane protein</topology>
    </subcellularLocation>
</comment>
<dbReference type="InterPro" id="IPR027417">
    <property type="entry name" value="P-loop_NTPase"/>
</dbReference>
<keyword evidence="6" id="KW-1133">Transmembrane helix</keyword>
<dbReference type="SUPFAM" id="SSF52540">
    <property type="entry name" value="P-loop containing nucleoside triphosphate hydrolases"/>
    <property type="match status" value="1"/>
</dbReference>
<dbReference type="InterPro" id="IPR003593">
    <property type="entry name" value="AAA+_ATPase"/>
</dbReference>
<keyword evidence="3" id="KW-0812">Transmembrane</keyword>
<dbReference type="InterPro" id="IPR017871">
    <property type="entry name" value="ABC_transporter-like_CS"/>
</dbReference>
<evidence type="ECO:0000313" key="9">
    <source>
        <dbReference type="EMBL" id="OPL20398.1"/>
    </source>
</evidence>
<dbReference type="FunFam" id="3.40.50.300:FF:000997">
    <property type="entry name" value="Multidrug resistance-associated protein 1"/>
    <property type="match status" value="1"/>
</dbReference>
<dbReference type="GO" id="GO:0005524">
    <property type="term" value="F:ATP binding"/>
    <property type="evidence" value="ECO:0007669"/>
    <property type="project" value="UniProtKB-KW"/>
</dbReference>
<dbReference type="InterPro" id="IPR050173">
    <property type="entry name" value="ABC_transporter_C-like"/>
</dbReference>
<feature type="non-terminal residue" evidence="9">
    <location>
        <position position="1"/>
    </location>
</feature>
<evidence type="ECO:0000313" key="10">
    <source>
        <dbReference type="Proteomes" id="UP000266721"/>
    </source>
</evidence>
<dbReference type="SMR" id="A0A409V6M3"/>
<keyword evidence="7" id="KW-0472">Membrane</keyword>
<proteinExistence type="predicted"/>
<dbReference type="CDD" id="cd03250">
    <property type="entry name" value="ABCC_MRP_domain1"/>
    <property type="match status" value="1"/>
</dbReference>
<dbReference type="InterPro" id="IPR003439">
    <property type="entry name" value="ABC_transporter-like_ATP-bd"/>
</dbReference>
<gene>
    <name evidence="9" type="ORF">AM593_05823</name>
</gene>
<dbReference type="GO" id="GO:0042626">
    <property type="term" value="F:ATPase-coupled transmembrane transporter activity"/>
    <property type="evidence" value="ECO:0007669"/>
    <property type="project" value="TreeGrafter"/>
</dbReference>
<evidence type="ECO:0000256" key="4">
    <source>
        <dbReference type="ARBA" id="ARBA00022741"/>
    </source>
</evidence>
<organism evidence="9 10">
    <name type="scientific">Mytilus galloprovincialis</name>
    <name type="common">Mediterranean mussel</name>
    <dbReference type="NCBI Taxonomy" id="29158"/>
    <lineage>
        <taxon>Eukaryota</taxon>
        <taxon>Metazoa</taxon>
        <taxon>Spiralia</taxon>
        <taxon>Lophotrochozoa</taxon>
        <taxon>Mollusca</taxon>
        <taxon>Bivalvia</taxon>
        <taxon>Autobranchia</taxon>
        <taxon>Pteriomorphia</taxon>
        <taxon>Mytilida</taxon>
        <taxon>Mytiloidea</taxon>
        <taxon>Mytilidae</taxon>
        <taxon>Mytilinae</taxon>
        <taxon>Mytilus</taxon>
    </lineage>
</organism>
<evidence type="ECO:0000259" key="8">
    <source>
        <dbReference type="PROSITE" id="PS50893"/>
    </source>
</evidence>
<protein>
    <submittedName>
        <fullName evidence="9">Multidrug 9 resistance-associated protein</fullName>
    </submittedName>
</protein>
<evidence type="ECO:0000256" key="7">
    <source>
        <dbReference type="ARBA" id="ARBA00023136"/>
    </source>
</evidence>
<evidence type="ECO:0000256" key="6">
    <source>
        <dbReference type="ARBA" id="ARBA00022989"/>
    </source>
</evidence>
<dbReference type="PROSITE" id="PS00211">
    <property type="entry name" value="ABC_TRANSPORTER_1"/>
    <property type="match status" value="1"/>
</dbReference>
<dbReference type="PANTHER" id="PTHR24223">
    <property type="entry name" value="ATP-BINDING CASSETTE SUB-FAMILY C"/>
    <property type="match status" value="1"/>
</dbReference>
<dbReference type="EMBL" id="KV609520">
    <property type="protein sequence ID" value="OPL20398.1"/>
    <property type="molecule type" value="Genomic_DNA"/>
</dbReference>
<keyword evidence="2" id="KW-0813">Transport</keyword>
<dbReference type="GO" id="GO:0016020">
    <property type="term" value="C:membrane"/>
    <property type="evidence" value="ECO:0007669"/>
    <property type="project" value="UniProtKB-SubCell"/>
</dbReference>
<dbReference type="SMART" id="SM00382">
    <property type="entry name" value="AAA"/>
    <property type="match status" value="1"/>
</dbReference>
<dbReference type="Proteomes" id="UP000266721">
    <property type="component" value="Unassembled WGS sequence"/>
</dbReference>
<reference evidence="9 10" key="1">
    <citation type="journal article" date="2016" name="PLoS ONE">
        <title>A First Insight into the Genome of the Filter-Feeder Mussel Mytilus galloprovincialis.</title>
        <authorList>
            <person name="Murgarella M."/>
            <person name="Puiu D."/>
            <person name="Novoa B."/>
            <person name="Figueras A."/>
            <person name="Posada D."/>
            <person name="Canchaya C."/>
        </authorList>
    </citation>
    <scope>NUCLEOTIDE SEQUENCE [LARGE SCALE GENOMIC DNA]</scope>
    <source>
        <tissue evidence="9">Muscle</tissue>
    </source>
</reference>